<reference evidence="1 2" key="1">
    <citation type="submission" date="2019-02" db="EMBL/GenBank/DDBJ databases">
        <title>Genomic Encyclopedia of Type Strains, Phase IV (KMG-IV): sequencing the most valuable type-strain genomes for metagenomic binning, comparative biology and taxonomic classification.</title>
        <authorList>
            <person name="Goeker M."/>
        </authorList>
    </citation>
    <scope>NUCLEOTIDE SEQUENCE [LARGE SCALE GENOMIC DNA]</scope>
    <source>
        <strain evidence="1 2">DSM 29486</strain>
    </source>
</reference>
<name>A0A4Q7PK46_9FIRM</name>
<dbReference type="EMBL" id="SGXF01000002">
    <property type="protein sequence ID" value="RZT01091.1"/>
    <property type="molecule type" value="Genomic_DNA"/>
</dbReference>
<keyword evidence="2" id="KW-1185">Reference proteome</keyword>
<accession>A0A4Q7PK46</accession>
<organism evidence="1 2">
    <name type="scientific">Cuneatibacter caecimuris</name>
    <dbReference type="NCBI Taxonomy" id="1796618"/>
    <lineage>
        <taxon>Bacteria</taxon>
        <taxon>Bacillati</taxon>
        <taxon>Bacillota</taxon>
        <taxon>Clostridia</taxon>
        <taxon>Lachnospirales</taxon>
        <taxon>Lachnospiraceae</taxon>
        <taxon>Cuneatibacter</taxon>
    </lineage>
</organism>
<dbReference type="Proteomes" id="UP000292927">
    <property type="component" value="Unassembled WGS sequence"/>
</dbReference>
<gene>
    <name evidence="1" type="ORF">EV209_1532</name>
</gene>
<dbReference type="AlphaFoldDB" id="A0A4Q7PK46"/>
<sequence>MKKTNQSYLPATPPKIPTRQEFHRQFGGVVTPRDFNSAYPTYPSYLAPRISSAQQFDRSCQRDMEQR</sequence>
<evidence type="ECO:0000313" key="2">
    <source>
        <dbReference type="Proteomes" id="UP000292927"/>
    </source>
</evidence>
<dbReference type="RefSeq" id="WP_130434675.1">
    <property type="nucleotide sequence ID" value="NZ_SGXF01000002.1"/>
</dbReference>
<evidence type="ECO:0000313" key="1">
    <source>
        <dbReference type="EMBL" id="RZT01091.1"/>
    </source>
</evidence>
<proteinExistence type="predicted"/>
<protein>
    <recommendedName>
        <fullName evidence="3">Spore coat associated protein JA (CotJA)</fullName>
    </recommendedName>
</protein>
<comment type="caution">
    <text evidence="1">The sequence shown here is derived from an EMBL/GenBank/DDBJ whole genome shotgun (WGS) entry which is preliminary data.</text>
</comment>
<evidence type="ECO:0008006" key="3">
    <source>
        <dbReference type="Google" id="ProtNLM"/>
    </source>
</evidence>